<accession>A0ABS2U433</accession>
<keyword evidence="3" id="KW-1185">Reference proteome</keyword>
<reference evidence="2 3" key="1">
    <citation type="submission" date="2021-01" db="EMBL/GenBank/DDBJ databases">
        <title>Streptomyces acididurans sp. nov., isolated from a peat swamp forest soil.</title>
        <authorList>
            <person name="Chantavorakit T."/>
            <person name="Duangmal K."/>
        </authorList>
    </citation>
    <scope>NUCLEOTIDE SEQUENCE [LARGE SCALE GENOMIC DNA]</scope>
    <source>
        <strain evidence="2 3">KK5PA1</strain>
    </source>
</reference>
<sequence length="327" mass="35521">MRRFAEVEDLSVVVRDAVGGRVEEVERLRGGSKKGVYRVRVDGGEVAGAVVYRWAGEENYWPGAEAGDAGDPFAPASGLAPFLAAQRHLADLGVRVPRVLGVASGRGPDGRTDTAVVEDVPGGTLESLFATQPDRAAAALADLARTLGVMGEDRSSRYGRVDLLAAGGTARGTSCEQIVLDRALDDLAEAARRETRIGDAYDRMRERLLERADLVAPRTDHRLIHGELGPDHVLVDADGRAVLIDIEGLMYFDLEWEHVFLRLRFAHRYPALSRAGLDPGRLALYEPAMRLSLVAGPLRLLDGDFPDRDFMRGIVEHNLAEALVLLG</sequence>
<evidence type="ECO:0000313" key="2">
    <source>
        <dbReference type="EMBL" id="MBM9510373.1"/>
    </source>
</evidence>
<gene>
    <name evidence="2" type="ORF">ITX44_38605</name>
</gene>
<comment type="caution">
    <text evidence="2">The sequence shown here is derived from an EMBL/GenBank/DDBJ whole genome shotgun (WGS) entry which is preliminary data.</text>
</comment>
<dbReference type="Gene3D" id="3.90.1200.10">
    <property type="match status" value="1"/>
</dbReference>
<dbReference type="Pfam" id="PF01636">
    <property type="entry name" value="APH"/>
    <property type="match status" value="1"/>
</dbReference>
<feature type="domain" description="Aminoglycoside phosphotransferase" evidence="1">
    <location>
        <begin position="73"/>
        <end position="269"/>
    </location>
</feature>
<proteinExistence type="predicted"/>
<dbReference type="RefSeq" id="WP_205364294.1">
    <property type="nucleotide sequence ID" value="NZ_JADKYB010000036.1"/>
</dbReference>
<protein>
    <submittedName>
        <fullName evidence="2">Phosphotransferase</fullName>
    </submittedName>
</protein>
<dbReference type="SUPFAM" id="SSF56112">
    <property type="entry name" value="Protein kinase-like (PK-like)"/>
    <property type="match status" value="1"/>
</dbReference>
<dbReference type="InterPro" id="IPR011009">
    <property type="entry name" value="Kinase-like_dom_sf"/>
</dbReference>
<evidence type="ECO:0000259" key="1">
    <source>
        <dbReference type="Pfam" id="PF01636"/>
    </source>
</evidence>
<dbReference type="InterPro" id="IPR002575">
    <property type="entry name" value="Aminoglycoside_PTrfase"/>
</dbReference>
<organism evidence="2 3">
    <name type="scientific">Actinacidiphila acididurans</name>
    <dbReference type="NCBI Taxonomy" id="2784346"/>
    <lineage>
        <taxon>Bacteria</taxon>
        <taxon>Bacillati</taxon>
        <taxon>Actinomycetota</taxon>
        <taxon>Actinomycetes</taxon>
        <taxon>Kitasatosporales</taxon>
        <taxon>Streptomycetaceae</taxon>
        <taxon>Actinacidiphila</taxon>
    </lineage>
</organism>
<evidence type="ECO:0000313" key="3">
    <source>
        <dbReference type="Proteomes" id="UP000749040"/>
    </source>
</evidence>
<dbReference type="EMBL" id="JADKYB010000036">
    <property type="protein sequence ID" value="MBM9510373.1"/>
    <property type="molecule type" value="Genomic_DNA"/>
</dbReference>
<name>A0ABS2U433_9ACTN</name>
<dbReference type="Proteomes" id="UP000749040">
    <property type="component" value="Unassembled WGS sequence"/>
</dbReference>